<feature type="domain" description="S1 motif" evidence="1">
    <location>
        <begin position="43"/>
        <end position="120"/>
    </location>
</feature>
<keyword evidence="3" id="KW-1185">Reference proteome</keyword>
<organism evidence="2 3">
    <name type="scientific">Coccomyxa viridis</name>
    <dbReference type="NCBI Taxonomy" id="1274662"/>
    <lineage>
        <taxon>Eukaryota</taxon>
        <taxon>Viridiplantae</taxon>
        <taxon>Chlorophyta</taxon>
        <taxon>core chlorophytes</taxon>
        <taxon>Trebouxiophyceae</taxon>
        <taxon>Trebouxiophyceae incertae sedis</taxon>
        <taxon>Coccomyxaceae</taxon>
        <taxon>Coccomyxa</taxon>
    </lineage>
</organism>
<evidence type="ECO:0000259" key="1">
    <source>
        <dbReference type="PROSITE" id="PS50126"/>
    </source>
</evidence>
<dbReference type="InterPro" id="IPR003029">
    <property type="entry name" value="S1_domain"/>
</dbReference>
<dbReference type="EMBL" id="CAXHTA020000002">
    <property type="protein sequence ID" value="CAL5219602.1"/>
    <property type="molecule type" value="Genomic_DNA"/>
</dbReference>
<protein>
    <submittedName>
        <fullName evidence="2">G1466 protein</fullName>
    </submittedName>
</protein>
<dbReference type="InterPro" id="IPR012340">
    <property type="entry name" value="NA-bd_OB-fold"/>
</dbReference>
<sequence>MPSVPSTVASPPNQLENSISAEDRALSLEILRRHNSSLKQLKGQTIGGCIFRTDERFVFLDTGFNKHVEFARTALQASQLISSRDGGVRTSPEDFRVGDVLKCVVEEVETAYGDVQLSTEREVASDEFQRVWDIIKQAMREIKPVMGRVLNTVPGGYCIGIAGVEGFCPFSSIAGPTARRIEVSRMKALETLYLDAEDDLAVREAV</sequence>
<dbReference type="Proteomes" id="UP001497392">
    <property type="component" value="Unassembled WGS sequence"/>
</dbReference>
<dbReference type="Gene3D" id="2.40.50.140">
    <property type="entry name" value="Nucleic acid-binding proteins"/>
    <property type="match status" value="1"/>
</dbReference>
<evidence type="ECO:0000313" key="2">
    <source>
        <dbReference type="EMBL" id="CAL5219602.1"/>
    </source>
</evidence>
<evidence type="ECO:0000313" key="3">
    <source>
        <dbReference type="Proteomes" id="UP001497392"/>
    </source>
</evidence>
<gene>
    <name evidence="2" type="primary">g1466</name>
    <name evidence="2" type="ORF">VP750_LOCUS1261</name>
</gene>
<name>A0ABP1FPV6_9CHLO</name>
<dbReference type="PROSITE" id="PS50126">
    <property type="entry name" value="S1"/>
    <property type="match status" value="1"/>
</dbReference>
<reference evidence="2 3" key="1">
    <citation type="submission" date="2024-06" db="EMBL/GenBank/DDBJ databases">
        <authorList>
            <person name="Kraege A."/>
            <person name="Thomma B."/>
        </authorList>
    </citation>
    <scope>NUCLEOTIDE SEQUENCE [LARGE SCALE GENOMIC DNA]</scope>
</reference>
<accession>A0ABP1FPV6</accession>
<comment type="caution">
    <text evidence="2">The sequence shown here is derived from an EMBL/GenBank/DDBJ whole genome shotgun (WGS) entry which is preliminary data.</text>
</comment>
<dbReference type="SUPFAM" id="SSF50249">
    <property type="entry name" value="Nucleic acid-binding proteins"/>
    <property type="match status" value="1"/>
</dbReference>
<proteinExistence type="predicted"/>